<feature type="region of interest" description="Disordered" evidence="1">
    <location>
        <begin position="15"/>
        <end position="36"/>
    </location>
</feature>
<feature type="compositionally biased region" description="Basic and acidic residues" evidence="1">
    <location>
        <begin position="15"/>
        <end position="24"/>
    </location>
</feature>
<dbReference type="EMBL" id="AGNL01042394">
    <property type="protein sequence ID" value="EJK51012.1"/>
    <property type="molecule type" value="Genomic_DNA"/>
</dbReference>
<feature type="non-terminal residue" evidence="2">
    <location>
        <position position="1"/>
    </location>
</feature>
<dbReference type="Proteomes" id="UP000266841">
    <property type="component" value="Unassembled WGS sequence"/>
</dbReference>
<name>K0RW74_THAOC</name>
<reference evidence="2 3" key="1">
    <citation type="journal article" date="2012" name="Genome Biol.">
        <title>Genome and low-iron response of an oceanic diatom adapted to chronic iron limitation.</title>
        <authorList>
            <person name="Lommer M."/>
            <person name="Specht M."/>
            <person name="Roy A.S."/>
            <person name="Kraemer L."/>
            <person name="Andreson R."/>
            <person name="Gutowska M.A."/>
            <person name="Wolf J."/>
            <person name="Bergner S.V."/>
            <person name="Schilhabel M.B."/>
            <person name="Klostermeier U.C."/>
            <person name="Beiko R.G."/>
            <person name="Rosenstiel P."/>
            <person name="Hippler M."/>
            <person name="Laroche J."/>
        </authorList>
    </citation>
    <scope>NUCLEOTIDE SEQUENCE [LARGE SCALE GENOMIC DNA]</scope>
    <source>
        <strain evidence="2 3">CCMP1005</strain>
    </source>
</reference>
<comment type="caution">
    <text evidence="2">The sequence shown here is derived from an EMBL/GenBank/DDBJ whole genome shotgun (WGS) entry which is preliminary data.</text>
</comment>
<accession>K0RW74</accession>
<dbReference type="AlphaFoldDB" id="K0RW74"/>
<sequence>KGNACIFFQLGDEGKERKGREGKGRERKGKERKGRKKGMCNLGAAGFYRTWSTTCNLITPEILHSEFVLDRIGWNTS</sequence>
<evidence type="ECO:0000313" key="3">
    <source>
        <dbReference type="Proteomes" id="UP000266841"/>
    </source>
</evidence>
<evidence type="ECO:0000256" key="1">
    <source>
        <dbReference type="SAM" id="MobiDB-lite"/>
    </source>
</evidence>
<keyword evidence="3" id="KW-1185">Reference proteome</keyword>
<organism evidence="2 3">
    <name type="scientific">Thalassiosira oceanica</name>
    <name type="common">Marine diatom</name>
    <dbReference type="NCBI Taxonomy" id="159749"/>
    <lineage>
        <taxon>Eukaryota</taxon>
        <taxon>Sar</taxon>
        <taxon>Stramenopiles</taxon>
        <taxon>Ochrophyta</taxon>
        <taxon>Bacillariophyta</taxon>
        <taxon>Coscinodiscophyceae</taxon>
        <taxon>Thalassiosirophycidae</taxon>
        <taxon>Thalassiosirales</taxon>
        <taxon>Thalassiosiraceae</taxon>
        <taxon>Thalassiosira</taxon>
    </lineage>
</organism>
<evidence type="ECO:0000313" key="2">
    <source>
        <dbReference type="EMBL" id="EJK51012.1"/>
    </source>
</evidence>
<gene>
    <name evidence="2" type="ORF">THAOC_29860</name>
</gene>
<feature type="compositionally biased region" description="Basic residues" evidence="1">
    <location>
        <begin position="25"/>
        <end position="36"/>
    </location>
</feature>
<protein>
    <submittedName>
        <fullName evidence="2">Uncharacterized protein</fullName>
    </submittedName>
</protein>
<proteinExistence type="predicted"/>